<dbReference type="Gene3D" id="3.40.50.1700">
    <property type="entry name" value="Glycoside hydrolase family 3 C-terminal domain"/>
    <property type="match status" value="1"/>
</dbReference>
<reference evidence="9 10" key="1">
    <citation type="submission" date="2020-08" db="EMBL/GenBank/DDBJ databases">
        <title>Genomic Encyclopedia of Type Strains, Phase IV (KMG-IV): sequencing the most valuable type-strain genomes for metagenomic binning, comparative biology and taxonomic classification.</title>
        <authorList>
            <person name="Goeker M."/>
        </authorList>
    </citation>
    <scope>NUCLEOTIDE SEQUENCE [LARGE SCALE GENOMIC DNA]</scope>
    <source>
        <strain evidence="9 10">DSM 106146</strain>
    </source>
</reference>
<evidence type="ECO:0000256" key="4">
    <source>
        <dbReference type="ARBA" id="ARBA00022729"/>
    </source>
</evidence>
<organism evidence="9 10">
    <name type="scientific">Catenibacillus scindens</name>
    <dbReference type="NCBI Taxonomy" id="673271"/>
    <lineage>
        <taxon>Bacteria</taxon>
        <taxon>Bacillati</taxon>
        <taxon>Bacillota</taxon>
        <taxon>Clostridia</taxon>
        <taxon>Lachnospirales</taxon>
        <taxon>Lachnospiraceae</taxon>
        <taxon>Catenibacillus</taxon>
    </lineage>
</organism>
<evidence type="ECO:0000256" key="5">
    <source>
        <dbReference type="ARBA" id="ARBA00022801"/>
    </source>
</evidence>
<proteinExistence type="inferred from homology"/>
<dbReference type="SUPFAM" id="SSF51445">
    <property type="entry name" value="(Trans)glycosidases"/>
    <property type="match status" value="1"/>
</dbReference>
<dbReference type="InterPro" id="IPR001764">
    <property type="entry name" value="Glyco_hydro_3_N"/>
</dbReference>
<dbReference type="PANTHER" id="PTHR30620">
    <property type="entry name" value="PERIPLASMIC BETA-GLUCOSIDASE-RELATED"/>
    <property type="match status" value="1"/>
</dbReference>
<keyword evidence="4" id="KW-0732">Signal</keyword>
<comment type="catalytic activity">
    <reaction evidence="1">
        <text>Hydrolysis of terminal, non-reducing beta-D-glucosyl residues with release of beta-D-glucose.</text>
        <dbReference type="EC" id="3.2.1.21"/>
    </reaction>
</comment>
<dbReference type="SUPFAM" id="SSF52279">
    <property type="entry name" value="Beta-D-glucan exohydrolase, C-terminal domain"/>
    <property type="match status" value="1"/>
</dbReference>
<keyword evidence="5 9" id="KW-0378">Hydrolase</keyword>
<evidence type="ECO:0000313" key="9">
    <source>
        <dbReference type="EMBL" id="MBB5264738.1"/>
    </source>
</evidence>
<dbReference type="InterPro" id="IPR002772">
    <property type="entry name" value="Glyco_hydro_3_C"/>
</dbReference>
<comment type="similarity">
    <text evidence="2">Belongs to the glycosyl hydrolase 3 family.</text>
</comment>
<feature type="domain" description="Glycoside hydrolase family 3 N-terminal" evidence="7">
    <location>
        <begin position="115"/>
        <end position="399"/>
    </location>
</feature>
<dbReference type="PANTHER" id="PTHR30620:SF16">
    <property type="entry name" value="LYSOSOMAL BETA GLUCOSIDASE"/>
    <property type="match status" value="1"/>
</dbReference>
<dbReference type="GO" id="GO:0009251">
    <property type="term" value="P:glucan catabolic process"/>
    <property type="evidence" value="ECO:0007669"/>
    <property type="project" value="TreeGrafter"/>
</dbReference>
<dbReference type="InterPro" id="IPR051915">
    <property type="entry name" value="Cellulose_Degrad_GH3"/>
</dbReference>
<dbReference type="PRINTS" id="PR00133">
    <property type="entry name" value="GLHYDRLASE3"/>
</dbReference>
<dbReference type="Pfam" id="PF00933">
    <property type="entry name" value="Glyco_hydro_3"/>
    <property type="match status" value="1"/>
</dbReference>
<name>A0A7W8HB27_9FIRM</name>
<comment type="caution">
    <text evidence="9">The sequence shown here is derived from an EMBL/GenBank/DDBJ whole genome shotgun (WGS) entry which is preliminary data.</text>
</comment>
<evidence type="ECO:0000259" key="7">
    <source>
        <dbReference type="Pfam" id="PF00933"/>
    </source>
</evidence>
<keyword evidence="6 9" id="KW-0326">Glycosidase</keyword>
<evidence type="ECO:0000259" key="8">
    <source>
        <dbReference type="Pfam" id="PF01915"/>
    </source>
</evidence>
<dbReference type="GO" id="GO:0008422">
    <property type="term" value="F:beta-glucosidase activity"/>
    <property type="evidence" value="ECO:0007669"/>
    <property type="project" value="UniProtKB-EC"/>
</dbReference>
<feature type="domain" description="Glycoside hydrolase family 3 C-terminal" evidence="8">
    <location>
        <begin position="514"/>
        <end position="756"/>
    </location>
</feature>
<evidence type="ECO:0000256" key="1">
    <source>
        <dbReference type="ARBA" id="ARBA00000448"/>
    </source>
</evidence>
<dbReference type="RefSeq" id="WP_183773625.1">
    <property type="nucleotide sequence ID" value="NZ_CAWVEG010000086.1"/>
</dbReference>
<dbReference type="AlphaFoldDB" id="A0A7W8HB27"/>
<dbReference type="Pfam" id="PF01915">
    <property type="entry name" value="Glyco_hydro_3_C"/>
    <property type="match status" value="1"/>
</dbReference>
<dbReference type="InterPro" id="IPR036881">
    <property type="entry name" value="Glyco_hydro_3_C_sf"/>
</dbReference>
<protein>
    <recommendedName>
        <fullName evidence="3">beta-glucosidase</fullName>
        <ecNumber evidence="3">3.2.1.21</ecNumber>
    </recommendedName>
</protein>
<dbReference type="InterPro" id="IPR017853">
    <property type="entry name" value="GH"/>
</dbReference>
<dbReference type="InterPro" id="IPR036962">
    <property type="entry name" value="Glyco_hydro_3_N_sf"/>
</dbReference>
<dbReference type="EMBL" id="JACHFW010000006">
    <property type="protein sequence ID" value="MBB5264738.1"/>
    <property type="molecule type" value="Genomic_DNA"/>
</dbReference>
<dbReference type="EC" id="3.2.1.21" evidence="3"/>
<keyword evidence="10" id="KW-1185">Reference proteome</keyword>
<evidence type="ECO:0000256" key="2">
    <source>
        <dbReference type="ARBA" id="ARBA00005336"/>
    </source>
</evidence>
<accession>A0A7W8HB27</accession>
<dbReference type="Proteomes" id="UP000543642">
    <property type="component" value="Unassembled WGS sequence"/>
</dbReference>
<evidence type="ECO:0000256" key="3">
    <source>
        <dbReference type="ARBA" id="ARBA00012744"/>
    </source>
</evidence>
<evidence type="ECO:0000256" key="6">
    <source>
        <dbReference type="ARBA" id="ARBA00023295"/>
    </source>
</evidence>
<evidence type="ECO:0000313" key="10">
    <source>
        <dbReference type="Proteomes" id="UP000543642"/>
    </source>
</evidence>
<dbReference type="Gene3D" id="3.20.20.300">
    <property type="entry name" value="Glycoside hydrolase, family 3, N-terminal domain"/>
    <property type="match status" value="1"/>
</dbReference>
<sequence>MTIKYKEKDGYRLYLNEKGPVLGLSQDTKVNIIEKDGCLFKDFEGTGQLLPYEDWRLDARTRAADLASRLSVEEIAGLMLYSVHQLVPATNDFFFCGTYGGKEYAESGANPWDLTDQQKEFLTKDKIRHVLAMKLADAKTAARWNNQMQALAENTGHGIPVSISSDPRHGAGAVTAEYKAGNGDTSKWPEGIAMSATFDPKICYEFGKIASREYRAMGITTALSPQIDLATDPRWNRFGDTFGEHERLTIDMTKAYCDGMQTSIADVHSGQEKDFCEEGQGCYGADRGWGPYSVSAMAKHWPGGATGEGGRDAHFSYGKYAVYPGHNFAQHLKPFTEGAFKLDGPTGQAASLMPYYTISWDANQDCTEHVGNSYNHYLISELLREKYGFDGVVCTDWGITHDQSRGAGFRGGACWGVENLTEAERHYKVLMNDVDQFGGNNDAGPLLEAYTMGCREHGEDFMRRRIEKSAVRLLANMFCCGLFENPYVDSEESAALVGCDDYCRAGYKAQLKSVVLLKNQDRQGKTVLPLKERAKVYVPKRFIREYRDFFGHIQGNEWVDPVDRSVLEQYFDVADTPEDADAALVVIMAPESEGYNDEDREKGGNGYMPISLQYRPYTAKNARVHSIAGGDPLEDFTDRGYQGKTNMTLNEQDLDNVLEMRKKMGDKPVIVIDVLNKPSVMAEFEPAADAIVAEFGIQIQAVLDVITGKFQPSGLLPIQIPKDMETVEAQLEDVPFDMIPYKDSVGHIYDFGYGMNFNGVIDDERTKKYTRP</sequence>
<gene>
    <name evidence="9" type="ORF">HNP82_001866</name>
</gene>